<sequence length="134" mass="14632">MQFFNLCVITSALFAALSVAQSVTGITGANCNDYVISPRAINSAALAALRHLNAGTTVGRNNYPHRYNNFESFTFNAGCNPPYYEFPVFRDHVYTGGSPGLDRVVVGSWDGTNIMYCGMCELSTYIYTICSILS</sequence>
<dbReference type="AlphaFoldDB" id="A0A3N4LK49"/>
<keyword evidence="11" id="KW-1185">Reference proteome</keyword>
<keyword evidence="5" id="KW-0378">Hydrolase</keyword>
<evidence type="ECO:0000256" key="2">
    <source>
        <dbReference type="ARBA" id="ARBA00012549"/>
    </source>
</evidence>
<dbReference type="PANTHER" id="PTHR42104">
    <property type="entry name" value="EXTRACELLULAR GUANYL-SPECIFIC RIBONUCLEASE RNTA (AFU_ORTHOLOGUE AFUA_4G03230)"/>
    <property type="match status" value="1"/>
</dbReference>
<dbReference type="PANTHER" id="PTHR42104:SF1">
    <property type="entry name" value="EXTRACELLULAR GUANYL-SPECIFIC RIBONUCLEASE RNTA (AFU_ORTHOLOGUE AFUA_4G03230)"/>
    <property type="match status" value="1"/>
</dbReference>
<dbReference type="SUPFAM" id="SSF53933">
    <property type="entry name" value="Microbial ribonucleases"/>
    <property type="match status" value="1"/>
</dbReference>
<dbReference type="EC" id="4.6.1.24" evidence="2"/>
<evidence type="ECO:0000256" key="8">
    <source>
        <dbReference type="ARBA" id="ARBA00034015"/>
    </source>
</evidence>
<evidence type="ECO:0000256" key="5">
    <source>
        <dbReference type="ARBA" id="ARBA00022801"/>
    </source>
</evidence>
<protein>
    <recommendedName>
        <fullName evidence="2">ribonuclease T1</fullName>
        <ecNumber evidence="2">4.6.1.24</ecNumber>
    </recommendedName>
</protein>
<dbReference type="Proteomes" id="UP000267821">
    <property type="component" value="Unassembled WGS sequence"/>
</dbReference>
<dbReference type="Pfam" id="PF00545">
    <property type="entry name" value="Ribonuclease"/>
    <property type="match status" value="1"/>
</dbReference>
<organism evidence="10 11">
    <name type="scientific">Terfezia boudieri ATCC MYA-4762</name>
    <dbReference type="NCBI Taxonomy" id="1051890"/>
    <lineage>
        <taxon>Eukaryota</taxon>
        <taxon>Fungi</taxon>
        <taxon>Dikarya</taxon>
        <taxon>Ascomycota</taxon>
        <taxon>Pezizomycotina</taxon>
        <taxon>Pezizomycetes</taxon>
        <taxon>Pezizales</taxon>
        <taxon>Pezizaceae</taxon>
        <taxon>Terfezia</taxon>
    </lineage>
</organism>
<dbReference type="GO" id="GO:0016787">
    <property type="term" value="F:hydrolase activity"/>
    <property type="evidence" value="ECO:0007669"/>
    <property type="project" value="UniProtKB-KW"/>
</dbReference>
<dbReference type="OrthoDB" id="5425539at2759"/>
<keyword evidence="9" id="KW-0732">Signal</keyword>
<dbReference type="EMBL" id="ML121548">
    <property type="protein sequence ID" value="RPB23136.1"/>
    <property type="molecule type" value="Genomic_DNA"/>
</dbReference>
<comment type="similarity">
    <text evidence="1">Belongs to the ribonuclease N1/T1 family.</text>
</comment>
<dbReference type="GO" id="GO:0046589">
    <property type="term" value="F:ribonuclease T1 activity"/>
    <property type="evidence" value="ECO:0007669"/>
    <property type="project" value="UniProtKB-EC"/>
</dbReference>
<evidence type="ECO:0000256" key="7">
    <source>
        <dbReference type="ARBA" id="ARBA00023239"/>
    </source>
</evidence>
<keyword evidence="7" id="KW-0456">Lyase</keyword>
<accession>A0A3N4LK49</accession>
<reference evidence="10 11" key="1">
    <citation type="journal article" date="2018" name="Nat. Ecol. Evol.">
        <title>Pezizomycetes genomes reveal the molecular basis of ectomycorrhizal truffle lifestyle.</title>
        <authorList>
            <person name="Murat C."/>
            <person name="Payen T."/>
            <person name="Noel B."/>
            <person name="Kuo A."/>
            <person name="Morin E."/>
            <person name="Chen J."/>
            <person name="Kohler A."/>
            <person name="Krizsan K."/>
            <person name="Balestrini R."/>
            <person name="Da Silva C."/>
            <person name="Montanini B."/>
            <person name="Hainaut M."/>
            <person name="Levati E."/>
            <person name="Barry K.W."/>
            <person name="Belfiori B."/>
            <person name="Cichocki N."/>
            <person name="Clum A."/>
            <person name="Dockter R.B."/>
            <person name="Fauchery L."/>
            <person name="Guy J."/>
            <person name="Iotti M."/>
            <person name="Le Tacon F."/>
            <person name="Lindquist E.A."/>
            <person name="Lipzen A."/>
            <person name="Malagnac F."/>
            <person name="Mello A."/>
            <person name="Molinier V."/>
            <person name="Miyauchi S."/>
            <person name="Poulain J."/>
            <person name="Riccioni C."/>
            <person name="Rubini A."/>
            <person name="Sitrit Y."/>
            <person name="Splivallo R."/>
            <person name="Traeger S."/>
            <person name="Wang M."/>
            <person name="Zifcakova L."/>
            <person name="Wipf D."/>
            <person name="Zambonelli A."/>
            <person name="Paolocci F."/>
            <person name="Nowrousian M."/>
            <person name="Ottonello S."/>
            <person name="Baldrian P."/>
            <person name="Spatafora J.W."/>
            <person name="Henrissat B."/>
            <person name="Nagy L.G."/>
            <person name="Aury J.M."/>
            <person name="Wincker P."/>
            <person name="Grigoriev I.V."/>
            <person name="Bonfante P."/>
            <person name="Martin F.M."/>
        </authorList>
    </citation>
    <scope>NUCLEOTIDE SEQUENCE [LARGE SCALE GENOMIC DNA]</scope>
    <source>
        <strain evidence="10 11">ATCC MYA-4762</strain>
    </source>
</reference>
<keyword evidence="6" id="KW-1015">Disulfide bond</keyword>
<proteinExistence type="inferred from homology"/>
<keyword evidence="4" id="KW-0255">Endonuclease</keyword>
<dbReference type="GO" id="GO:0003723">
    <property type="term" value="F:RNA binding"/>
    <property type="evidence" value="ECO:0007669"/>
    <property type="project" value="InterPro"/>
</dbReference>
<evidence type="ECO:0000313" key="10">
    <source>
        <dbReference type="EMBL" id="RPB23136.1"/>
    </source>
</evidence>
<name>A0A3N4LK49_9PEZI</name>
<evidence type="ECO:0000313" key="11">
    <source>
        <dbReference type="Proteomes" id="UP000267821"/>
    </source>
</evidence>
<gene>
    <name evidence="10" type="ORF">L211DRAFT_787513</name>
</gene>
<dbReference type="Gene3D" id="3.10.450.30">
    <property type="entry name" value="Microbial ribonucleases"/>
    <property type="match status" value="1"/>
</dbReference>
<evidence type="ECO:0000256" key="6">
    <source>
        <dbReference type="ARBA" id="ARBA00023157"/>
    </source>
</evidence>
<dbReference type="InterPro" id="IPR000026">
    <property type="entry name" value="N1-like"/>
</dbReference>
<evidence type="ECO:0000256" key="1">
    <source>
        <dbReference type="ARBA" id="ARBA00009006"/>
    </source>
</evidence>
<evidence type="ECO:0000256" key="9">
    <source>
        <dbReference type="SAM" id="SignalP"/>
    </source>
</evidence>
<evidence type="ECO:0000256" key="4">
    <source>
        <dbReference type="ARBA" id="ARBA00022759"/>
    </source>
</evidence>
<dbReference type="InParanoid" id="A0A3N4LK49"/>
<feature type="signal peptide" evidence="9">
    <location>
        <begin position="1"/>
        <end position="20"/>
    </location>
</feature>
<keyword evidence="3" id="KW-0540">Nuclease</keyword>
<dbReference type="InterPro" id="IPR016191">
    <property type="entry name" value="Ribonuclease/ribotoxin"/>
</dbReference>
<evidence type="ECO:0000256" key="3">
    <source>
        <dbReference type="ARBA" id="ARBA00022722"/>
    </source>
</evidence>
<comment type="catalytic activity">
    <reaction evidence="8">
        <text>[RNA] containing guanosine + H2O = an [RNA fragment]-3'-guanosine-3'-phosphate + a 5'-hydroxy-ribonucleotide-3'-[RNA fragment].</text>
        <dbReference type="EC" id="4.6.1.24"/>
    </reaction>
</comment>
<feature type="chain" id="PRO_5017944099" description="ribonuclease T1" evidence="9">
    <location>
        <begin position="21"/>
        <end position="134"/>
    </location>
</feature>